<accession>A0A248JNK7</accession>
<reference evidence="3 4" key="1">
    <citation type="submission" date="2017-06" db="EMBL/GenBank/DDBJ databases">
        <title>Complete genome sequence of Nitrospirillum amazonense strain CBAmC, an endophytic nitrogen-fixing and plant growth-promoting bacterium, isolated from sugarcane.</title>
        <authorList>
            <person name="Schwab S."/>
            <person name="dos Santos Teixeira K.R."/>
            <person name="Simoes Araujo J.L."/>
            <person name="Soares Vidal M."/>
            <person name="Borges de Freitas H.R."/>
            <person name="Rivello Crivelaro A.L."/>
            <person name="Bueno de Camargo Nunes A."/>
            <person name="dos Santos C.M."/>
            <person name="Palmeira da Silva Rosa D."/>
            <person name="da Silva Padilha D."/>
            <person name="da Silva E."/>
            <person name="Araujo Terra L."/>
            <person name="Soares Mendes V."/>
            <person name="Farinelli L."/>
            <person name="Magalhaes Cruz L."/>
            <person name="Baldani J.I."/>
        </authorList>
    </citation>
    <scope>NUCLEOTIDE SEQUENCE [LARGE SCALE GENOMIC DNA]</scope>
    <source>
        <strain evidence="3 4">CBAmC</strain>
    </source>
</reference>
<evidence type="ECO:0000313" key="3">
    <source>
        <dbReference type="EMBL" id="ASG19648.1"/>
    </source>
</evidence>
<dbReference type="KEGG" id="nao:Y958_01535"/>
<dbReference type="Proteomes" id="UP000197153">
    <property type="component" value="Chromosome 1"/>
</dbReference>
<evidence type="ECO:0000259" key="2">
    <source>
        <dbReference type="Pfam" id="PF13763"/>
    </source>
</evidence>
<proteinExistence type="predicted"/>
<keyword evidence="4" id="KW-1185">Reference proteome</keyword>
<feature type="region of interest" description="Disordered" evidence="1">
    <location>
        <begin position="104"/>
        <end position="151"/>
    </location>
</feature>
<dbReference type="InterPro" id="IPR025430">
    <property type="entry name" value="DUF4167"/>
</dbReference>
<evidence type="ECO:0000313" key="4">
    <source>
        <dbReference type="Proteomes" id="UP000197153"/>
    </source>
</evidence>
<dbReference type="AlphaFoldDB" id="A0A248JNK7"/>
<feature type="region of interest" description="Disordered" evidence="1">
    <location>
        <begin position="1"/>
        <end position="58"/>
    </location>
</feature>
<gene>
    <name evidence="3" type="ORF">Y958_01535</name>
</gene>
<feature type="compositionally biased region" description="Gly residues" evidence="1">
    <location>
        <begin position="13"/>
        <end position="37"/>
    </location>
</feature>
<organism evidence="3 4">
    <name type="scientific">Nitrospirillum viridazoti CBAmc</name>
    <dbReference type="NCBI Taxonomy" id="1441467"/>
    <lineage>
        <taxon>Bacteria</taxon>
        <taxon>Pseudomonadati</taxon>
        <taxon>Pseudomonadota</taxon>
        <taxon>Alphaproteobacteria</taxon>
        <taxon>Rhodospirillales</taxon>
        <taxon>Azospirillaceae</taxon>
        <taxon>Nitrospirillum</taxon>
        <taxon>Nitrospirillum viridazoti</taxon>
    </lineage>
</organism>
<evidence type="ECO:0000256" key="1">
    <source>
        <dbReference type="SAM" id="MobiDB-lite"/>
    </source>
</evidence>
<dbReference type="RefSeq" id="WP_088870632.1">
    <property type="nucleotide sequence ID" value="NZ_CP022110.1"/>
</dbReference>
<name>A0A248JNK7_9PROT</name>
<dbReference type="EMBL" id="CP022110">
    <property type="protein sequence ID" value="ASG19648.1"/>
    <property type="molecule type" value="Genomic_DNA"/>
</dbReference>
<protein>
    <recommendedName>
        <fullName evidence="2">DUF4167 domain-containing protein</fullName>
    </recommendedName>
</protein>
<feature type="domain" description="DUF4167" evidence="2">
    <location>
        <begin position="32"/>
        <end position="105"/>
    </location>
</feature>
<dbReference type="Pfam" id="PF13763">
    <property type="entry name" value="DUF4167"/>
    <property type="match status" value="1"/>
</dbReference>
<sequence length="151" mass="16233">MRQGPNSRRSRGRGGNNGGNAGGNSGGNGGGNNGGGNNRRQNVPLRHQTFDSNGPDVRIRGNAFQVHEKYLALARDAQSSGDRVAAENYLQHAEHYFRIITQINESEQRQRSGEPRGYQPQPGYDDAEGGDAADDGEGDAQAEDEREPLSA</sequence>
<feature type="compositionally biased region" description="Acidic residues" evidence="1">
    <location>
        <begin position="125"/>
        <end position="151"/>
    </location>
</feature>